<dbReference type="RefSeq" id="WP_162642619.1">
    <property type="nucleotide sequence ID" value="NZ_CP048286.1"/>
</dbReference>
<evidence type="ECO:0000256" key="1">
    <source>
        <dbReference type="SAM" id="Phobius"/>
    </source>
</evidence>
<gene>
    <name evidence="2" type="ORF">GZH47_19520</name>
</gene>
<dbReference type="EMBL" id="CP048286">
    <property type="protein sequence ID" value="QHW32780.1"/>
    <property type="molecule type" value="Genomic_DNA"/>
</dbReference>
<organism evidence="2 3">
    <name type="scientific">Paenibacillus rhizovicinus</name>
    <dbReference type="NCBI Taxonomy" id="2704463"/>
    <lineage>
        <taxon>Bacteria</taxon>
        <taxon>Bacillati</taxon>
        <taxon>Bacillota</taxon>
        <taxon>Bacilli</taxon>
        <taxon>Bacillales</taxon>
        <taxon>Paenibacillaceae</taxon>
        <taxon>Paenibacillus</taxon>
    </lineage>
</organism>
<accession>A0A6C0P2J4</accession>
<name>A0A6C0P2J4_9BACL</name>
<sequence>MKAVMRCILYAALAGGLMNLLDELYHDYRRREIVHSLETSPSANIIQYFPQTFHFYLITNSQVLDVAIIAGLTFCACFAATRLVKKSR</sequence>
<feature type="transmembrane region" description="Helical" evidence="1">
    <location>
        <begin position="63"/>
        <end position="84"/>
    </location>
</feature>
<dbReference type="AlphaFoldDB" id="A0A6C0P2J4"/>
<keyword evidence="1" id="KW-0472">Membrane</keyword>
<dbReference type="KEGG" id="prz:GZH47_19520"/>
<keyword evidence="1" id="KW-1133">Transmembrane helix</keyword>
<keyword evidence="3" id="KW-1185">Reference proteome</keyword>
<dbReference type="Proteomes" id="UP000479114">
    <property type="component" value="Chromosome"/>
</dbReference>
<proteinExistence type="predicted"/>
<evidence type="ECO:0000313" key="2">
    <source>
        <dbReference type="EMBL" id="QHW32780.1"/>
    </source>
</evidence>
<evidence type="ECO:0000313" key="3">
    <source>
        <dbReference type="Proteomes" id="UP000479114"/>
    </source>
</evidence>
<protein>
    <submittedName>
        <fullName evidence="2">Uncharacterized protein</fullName>
    </submittedName>
</protein>
<keyword evidence="1" id="KW-0812">Transmembrane</keyword>
<reference evidence="2 3" key="1">
    <citation type="submission" date="2020-02" db="EMBL/GenBank/DDBJ databases">
        <title>Paenibacillus sp. nov., isolated from rhizosphere soil of tomato.</title>
        <authorList>
            <person name="Weon H.-Y."/>
            <person name="Lee S.A."/>
        </authorList>
    </citation>
    <scope>NUCLEOTIDE SEQUENCE [LARGE SCALE GENOMIC DNA]</scope>
    <source>
        <strain evidence="2 3">14171R-81</strain>
    </source>
</reference>